<proteinExistence type="inferred from homology"/>
<dbReference type="InterPro" id="IPR033640">
    <property type="entry name" value="FAR_C"/>
</dbReference>
<dbReference type="GO" id="GO:0005777">
    <property type="term" value="C:peroxisome"/>
    <property type="evidence" value="ECO:0007669"/>
    <property type="project" value="TreeGrafter"/>
</dbReference>
<dbReference type="GO" id="GO:0035336">
    <property type="term" value="P:long-chain fatty-acyl-CoA metabolic process"/>
    <property type="evidence" value="ECO:0007669"/>
    <property type="project" value="TreeGrafter"/>
</dbReference>
<reference evidence="13" key="2">
    <citation type="submission" date="2014-07" db="EMBL/GenBank/DDBJ databases">
        <authorList>
            <person name="Hull J."/>
        </authorList>
    </citation>
    <scope>NUCLEOTIDE SEQUENCE</scope>
</reference>
<evidence type="ECO:0000256" key="8">
    <source>
        <dbReference type="ARBA" id="ARBA00023136"/>
    </source>
</evidence>
<dbReference type="InterPro" id="IPR013120">
    <property type="entry name" value="FAR_NAD-bd"/>
</dbReference>
<dbReference type="Gene3D" id="3.40.50.720">
    <property type="entry name" value="NAD(P)-binding Rossmann-like Domain"/>
    <property type="match status" value="1"/>
</dbReference>
<keyword evidence="3 10" id="KW-0444">Lipid biosynthesis</keyword>
<evidence type="ECO:0000256" key="3">
    <source>
        <dbReference type="ARBA" id="ARBA00022516"/>
    </source>
</evidence>
<feature type="transmembrane region" description="Helical" evidence="10">
    <location>
        <begin position="475"/>
        <end position="500"/>
    </location>
</feature>
<comment type="similarity">
    <text evidence="2 10">Belongs to the fatty acyl-CoA reductase family.</text>
</comment>
<keyword evidence="10" id="KW-0560">Oxidoreductase</keyword>
<dbReference type="GO" id="GO:0080019">
    <property type="term" value="F:alcohol-forming very long-chain fatty acyl-CoA reductase activity"/>
    <property type="evidence" value="ECO:0007669"/>
    <property type="project" value="InterPro"/>
</dbReference>
<protein>
    <recommendedName>
        <fullName evidence="10">Fatty acyl-CoA reductase</fullName>
        <ecNumber evidence="10">1.2.1.84</ecNumber>
    </recommendedName>
</protein>
<keyword evidence="6 10" id="KW-1133">Transmembrane helix</keyword>
<evidence type="ECO:0000256" key="6">
    <source>
        <dbReference type="ARBA" id="ARBA00022989"/>
    </source>
</evidence>
<dbReference type="EMBL" id="GBHO01025676">
    <property type="protein sequence ID" value="JAG17928.1"/>
    <property type="molecule type" value="Transcribed_RNA"/>
</dbReference>
<comment type="function">
    <text evidence="10">Catalyzes the reduction of fatty acyl-CoA to fatty alcohols.</text>
</comment>
<evidence type="ECO:0000256" key="9">
    <source>
        <dbReference type="ARBA" id="ARBA00052530"/>
    </source>
</evidence>
<dbReference type="FunFam" id="3.40.50.720:FF:000143">
    <property type="entry name" value="Fatty acyl-CoA reductase"/>
    <property type="match status" value="1"/>
</dbReference>
<dbReference type="CDD" id="cd09071">
    <property type="entry name" value="FAR_C"/>
    <property type="match status" value="1"/>
</dbReference>
<feature type="domain" description="Fatty acyl-CoA reductase C-terminal" evidence="11">
    <location>
        <begin position="363"/>
        <end position="454"/>
    </location>
</feature>
<comment type="subcellular location">
    <subcellularLocation>
        <location evidence="1">Membrane</location>
        <topology evidence="1">Multi-pass membrane protein</topology>
    </subcellularLocation>
</comment>
<feature type="transmembrane region" description="Helical" evidence="10">
    <location>
        <begin position="353"/>
        <end position="377"/>
    </location>
</feature>
<evidence type="ECO:0000256" key="7">
    <source>
        <dbReference type="ARBA" id="ARBA00023098"/>
    </source>
</evidence>
<evidence type="ECO:0000259" key="12">
    <source>
        <dbReference type="Pfam" id="PF07993"/>
    </source>
</evidence>
<dbReference type="GO" id="GO:0102965">
    <property type="term" value="F:alcohol-forming long-chain fatty acyl-CoA reductase activity"/>
    <property type="evidence" value="ECO:0007669"/>
    <property type="project" value="UniProtKB-EC"/>
</dbReference>
<dbReference type="PANTHER" id="PTHR11011">
    <property type="entry name" value="MALE STERILITY PROTEIN 2-RELATED"/>
    <property type="match status" value="1"/>
</dbReference>
<evidence type="ECO:0000256" key="10">
    <source>
        <dbReference type="RuleBase" id="RU363097"/>
    </source>
</evidence>
<reference evidence="13" key="1">
    <citation type="journal article" date="2014" name="PLoS ONE">
        <title>Transcriptome-Based Identification of ABC Transporters in the Western Tarnished Plant Bug Lygus hesperus.</title>
        <authorList>
            <person name="Hull J.J."/>
            <person name="Chaney K."/>
            <person name="Geib S.M."/>
            <person name="Fabrick J.A."/>
            <person name="Brent C.S."/>
            <person name="Walsh D."/>
            <person name="Lavine L.C."/>
        </authorList>
    </citation>
    <scope>NUCLEOTIDE SEQUENCE</scope>
</reference>
<dbReference type="EC" id="1.2.1.84" evidence="10"/>
<evidence type="ECO:0000256" key="1">
    <source>
        <dbReference type="ARBA" id="ARBA00004141"/>
    </source>
</evidence>
<dbReference type="CDD" id="cd05236">
    <property type="entry name" value="FAR-N_SDR_e"/>
    <property type="match status" value="1"/>
</dbReference>
<evidence type="ECO:0000313" key="13">
    <source>
        <dbReference type="EMBL" id="JAG17928.1"/>
    </source>
</evidence>
<evidence type="ECO:0000256" key="5">
    <source>
        <dbReference type="ARBA" id="ARBA00022857"/>
    </source>
</evidence>
<keyword evidence="7 10" id="KW-0443">Lipid metabolism</keyword>
<keyword evidence="4 10" id="KW-0812">Transmembrane</keyword>
<dbReference type="SUPFAM" id="SSF51735">
    <property type="entry name" value="NAD(P)-binding Rossmann-fold domains"/>
    <property type="match status" value="1"/>
</dbReference>
<name>A0A0A9XGI9_LYGHE</name>
<keyword evidence="8 10" id="KW-0472">Membrane</keyword>
<comment type="catalytic activity">
    <reaction evidence="9 10">
        <text>a long-chain fatty acyl-CoA + 2 NADPH + 2 H(+) = a long-chain primary fatty alcohol + 2 NADP(+) + CoA</text>
        <dbReference type="Rhea" id="RHEA:52716"/>
        <dbReference type="ChEBI" id="CHEBI:15378"/>
        <dbReference type="ChEBI" id="CHEBI:57287"/>
        <dbReference type="ChEBI" id="CHEBI:57783"/>
        <dbReference type="ChEBI" id="CHEBI:58349"/>
        <dbReference type="ChEBI" id="CHEBI:77396"/>
        <dbReference type="ChEBI" id="CHEBI:83139"/>
        <dbReference type="EC" id="1.2.1.84"/>
    </reaction>
</comment>
<dbReference type="Pfam" id="PF03015">
    <property type="entry name" value="Sterile"/>
    <property type="match status" value="1"/>
</dbReference>
<dbReference type="InterPro" id="IPR036291">
    <property type="entry name" value="NAD(P)-bd_dom_sf"/>
</dbReference>
<sequence length="501" mass="56526">MSIDTSKSEIVSFFKDKNVFITGASGFLGRLLVEKLLRVCEVKKLYILVRTKKGTSPRERLQSIFQVQVMDKLRSLKPDFMDSIELIEGDCSLPDLGIKAEARAILTEKINVVFHGAATVNFEEPLKKATAINVCGTKDVAKLCHEMKHLTAFVHVSTAFCHCPRREIKEMFYDAPLTCDNLMKLTEALNDEQLAKISPTIMAEWPNTYAFTKAIAEDAIKTYATGLPVSVFRPAIVVSTLRDPIEGWIDNLYGPSGIIAGCGAGLIRVVRVDPNVRSELVPADLCVNGLMAAAYKTSLLGPTNDIPIFNFTPSKENPQTFAEFYHRTLKVGNVMPPTQAIWYLTLTEIASPFWYIIFSFFIHTLPAFLIDAVLVILQKKPKALKIYRKIHKFLEVLAYFATQQWDFQSTNLQALLNGLNTTDRKLFDFDMKKLDWDEMAYANSRGIRKFIMKEDESNIPAGIRKMFYLHILHRVVQLIAFSLVVWLTVSVLSPALLTLIQ</sequence>
<evidence type="ECO:0000256" key="4">
    <source>
        <dbReference type="ARBA" id="ARBA00022692"/>
    </source>
</evidence>
<keyword evidence="5 10" id="KW-0521">NADP</keyword>
<evidence type="ECO:0000259" key="11">
    <source>
        <dbReference type="Pfam" id="PF03015"/>
    </source>
</evidence>
<gene>
    <name evidence="13" type="ORF">CM83_74645</name>
</gene>
<dbReference type="Pfam" id="PF07993">
    <property type="entry name" value="NAD_binding_4"/>
    <property type="match status" value="1"/>
</dbReference>
<evidence type="ECO:0000256" key="2">
    <source>
        <dbReference type="ARBA" id="ARBA00005928"/>
    </source>
</evidence>
<accession>A0A0A9XGI9</accession>
<dbReference type="InterPro" id="IPR026055">
    <property type="entry name" value="FAR"/>
</dbReference>
<organism evidence="13">
    <name type="scientific">Lygus hesperus</name>
    <name type="common">Western plant bug</name>
    <dbReference type="NCBI Taxonomy" id="30085"/>
    <lineage>
        <taxon>Eukaryota</taxon>
        <taxon>Metazoa</taxon>
        <taxon>Ecdysozoa</taxon>
        <taxon>Arthropoda</taxon>
        <taxon>Hexapoda</taxon>
        <taxon>Insecta</taxon>
        <taxon>Pterygota</taxon>
        <taxon>Neoptera</taxon>
        <taxon>Paraneoptera</taxon>
        <taxon>Hemiptera</taxon>
        <taxon>Heteroptera</taxon>
        <taxon>Panheteroptera</taxon>
        <taxon>Cimicomorpha</taxon>
        <taxon>Miridae</taxon>
        <taxon>Mirini</taxon>
        <taxon>Lygus</taxon>
    </lineage>
</organism>
<dbReference type="GO" id="GO:0016020">
    <property type="term" value="C:membrane"/>
    <property type="evidence" value="ECO:0007669"/>
    <property type="project" value="UniProtKB-SubCell"/>
</dbReference>
<feature type="domain" description="Thioester reductase (TE)" evidence="12">
    <location>
        <begin position="21"/>
        <end position="288"/>
    </location>
</feature>
<dbReference type="PANTHER" id="PTHR11011:SF60">
    <property type="entry name" value="FATTY ACYL-COA REDUCTASE-RELATED"/>
    <property type="match status" value="1"/>
</dbReference>
<dbReference type="AlphaFoldDB" id="A0A0A9XGI9"/>